<keyword evidence="1" id="KW-0472">Membrane</keyword>
<name>A0A9K3EK99_HELAN</name>
<accession>A0A9K3EK99</accession>
<reference evidence="2" key="2">
    <citation type="submission" date="2020-06" db="EMBL/GenBank/DDBJ databases">
        <title>Helianthus annuus Genome sequencing and assembly Release 2.</title>
        <authorList>
            <person name="Gouzy J."/>
            <person name="Langlade N."/>
            <person name="Munos S."/>
        </authorList>
    </citation>
    <scope>NUCLEOTIDE SEQUENCE</scope>
    <source>
        <tissue evidence="2">Leaves</tissue>
    </source>
</reference>
<dbReference type="Proteomes" id="UP000215914">
    <property type="component" value="Unassembled WGS sequence"/>
</dbReference>
<organism evidence="2 3">
    <name type="scientific">Helianthus annuus</name>
    <name type="common">Common sunflower</name>
    <dbReference type="NCBI Taxonomy" id="4232"/>
    <lineage>
        <taxon>Eukaryota</taxon>
        <taxon>Viridiplantae</taxon>
        <taxon>Streptophyta</taxon>
        <taxon>Embryophyta</taxon>
        <taxon>Tracheophyta</taxon>
        <taxon>Spermatophyta</taxon>
        <taxon>Magnoliopsida</taxon>
        <taxon>eudicotyledons</taxon>
        <taxon>Gunneridae</taxon>
        <taxon>Pentapetalae</taxon>
        <taxon>asterids</taxon>
        <taxon>campanulids</taxon>
        <taxon>Asterales</taxon>
        <taxon>Asteraceae</taxon>
        <taxon>Asteroideae</taxon>
        <taxon>Heliantheae alliance</taxon>
        <taxon>Heliantheae</taxon>
        <taxon>Helianthus</taxon>
    </lineage>
</organism>
<keyword evidence="1" id="KW-1133">Transmembrane helix</keyword>
<dbReference type="Gramene" id="mRNA:HanXRQr2_Chr13g0605831">
    <property type="protein sequence ID" value="CDS:HanXRQr2_Chr13g0605831.1"/>
    <property type="gene ID" value="HanXRQr2_Chr13g0605831"/>
</dbReference>
<keyword evidence="3" id="KW-1185">Reference proteome</keyword>
<gene>
    <name evidence="2" type="ORF">HanXRQr2_Chr13g0605831</name>
</gene>
<protein>
    <submittedName>
        <fullName evidence="2">Uncharacterized protein</fullName>
    </submittedName>
</protein>
<proteinExistence type="predicted"/>
<dbReference type="EMBL" id="MNCJ02000328">
    <property type="protein sequence ID" value="KAF5774888.1"/>
    <property type="molecule type" value="Genomic_DNA"/>
</dbReference>
<dbReference type="AlphaFoldDB" id="A0A9K3EK99"/>
<comment type="caution">
    <text evidence="2">The sequence shown here is derived from an EMBL/GenBank/DDBJ whole genome shotgun (WGS) entry which is preliminary data.</text>
</comment>
<evidence type="ECO:0000313" key="2">
    <source>
        <dbReference type="EMBL" id="KAF5774888.1"/>
    </source>
</evidence>
<evidence type="ECO:0000313" key="3">
    <source>
        <dbReference type="Proteomes" id="UP000215914"/>
    </source>
</evidence>
<evidence type="ECO:0000256" key="1">
    <source>
        <dbReference type="SAM" id="Phobius"/>
    </source>
</evidence>
<reference evidence="2" key="1">
    <citation type="journal article" date="2017" name="Nature">
        <title>The sunflower genome provides insights into oil metabolism, flowering and Asterid evolution.</title>
        <authorList>
            <person name="Badouin H."/>
            <person name="Gouzy J."/>
            <person name="Grassa C.J."/>
            <person name="Murat F."/>
            <person name="Staton S.E."/>
            <person name="Cottret L."/>
            <person name="Lelandais-Briere C."/>
            <person name="Owens G.L."/>
            <person name="Carrere S."/>
            <person name="Mayjonade B."/>
            <person name="Legrand L."/>
            <person name="Gill N."/>
            <person name="Kane N.C."/>
            <person name="Bowers J.E."/>
            <person name="Hubner S."/>
            <person name="Bellec A."/>
            <person name="Berard A."/>
            <person name="Berges H."/>
            <person name="Blanchet N."/>
            <person name="Boniface M.C."/>
            <person name="Brunel D."/>
            <person name="Catrice O."/>
            <person name="Chaidir N."/>
            <person name="Claudel C."/>
            <person name="Donnadieu C."/>
            <person name="Faraut T."/>
            <person name="Fievet G."/>
            <person name="Helmstetter N."/>
            <person name="King M."/>
            <person name="Knapp S.J."/>
            <person name="Lai Z."/>
            <person name="Le Paslier M.C."/>
            <person name="Lippi Y."/>
            <person name="Lorenzon L."/>
            <person name="Mandel J.R."/>
            <person name="Marage G."/>
            <person name="Marchand G."/>
            <person name="Marquand E."/>
            <person name="Bret-Mestries E."/>
            <person name="Morien E."/>
            <person name="Nambeesan S."/>
            <person name="Nguyen T."/>
            <person name="Pegot-Espagnet P."/>
            <person name="Pouilly N."/>
            <person name="Raftis F."/>
            <person name="Sallet E."/>
            <person name="Schiex T."/>
            <person name="Thomas J."/>
            <person name="Vandecasteele C."/>
            <person name="Vares D."/>
            <person name="Vear F."/>
            <person name="Vautrin S."/>
            <person name="Crespi M."/>
            <person name="Mangin B."/>
            <person name="Burke J.M."/>
            <person name="Salse J."/>
            <person name="Munos S."/>
            <person name="Vincourt P."/>
            <person name="Rieseberg L.H."/>
            <person name="Langlade N.B."/>
        </authorList>
    </citation>
    <scope>NUCLEOTIDE SEQUENCE</scope>
    <source>
        <tissue evidence="2">Leaves</tissue>
    </source>
</reference>
<sequence length="73" mass="8214">MKMAFCMHSGCRLTLVLPMNILFCVERGVGLLYVGFLIIRKLSQLFGVMAMMVLVIWLGMLSSFHVPMTSCRA</sequence>
<feature type="transmembrane region" description="Helical" evidence="1">
    <location>
        <begin position="45"/>
        <end position="66"/>
    </location>
</feature>
<keyword evidence="1" id="KW-0812">Transmembrane</keyword>
<feature type="transmembrane region" description="Helical" evidence="1">
    <location>
        <begin position="21"/>
        <end position="39"/>
    </location>
</feature>